<dbReference type="PROSITE" id="PS52016">
    <property type="entry name" value="TONB_DEPENDENT_REC_3"/>
    <property type="match status" value="1"/>
</dbReference>
<dbReference type="Pfam" id="PF00593">
    <property type="entry name" value="TonB_dep_Rec_b-barrel"/>
    <property type="match status" value="1"/>
</dbReference>
<comment type="subcellular location">
    <subcellularLocation>
        <location evidence="1">Cell outer membrane</location>
        <topology evidence="1">Multi-pass membrane protein</topology>
    </subcellularLocation>
</comment>
<keyword evidence="4" id="KW-0798">TonB box</keyword>
<dbReference type="Gene3D" id="2.40.170.20">
    <property type="entry name" value="TonB-dependent receptor, beta-barrel domain"/>
    <property type="match status" value="1"/>
</dbReference>
<evidence type="ECO:0000256" key="5">
    <source>
        <dbReference type="ARBA" id="ARBA00023136"/>
    </source>
</evidence>
<proteinExistence type="predicted"/>
<organism evidence="8">
    <name type="scientific">human gut metagenome</name>
    <dbReference type="NCBI Taxonomy" id="408170"/>
    <lineage>
        <taxon>unclassified sequences</taxon>
        <taxon>metagenomes</taxon>
        <taxon>organismal metagenomes</taxon>
    </lineage>
</organism>
<name>K1T6B1_9ZZZZ</name>
<dbReference type="InterPro" id="IPR000531">
    <property type="entry name" value="Beta-barrel_TonB"/>
</dbReference>
<feature type="domain" description="TonB-dependent receptor-like beta-barrel" evidence="7">
    <location>
        <begin position="10"/>
        <end position="346"/>
    </location>
</feature>
<keyword evidence="3" id="KW-0812">Transmembrane</keyword>
<dbReference type="GO" id="GO:0009279">
    <property type="term" value="C:cell outer membrane"/>
    <property type="evidence" value="ECO:0007669"/>
    <property type="project" value="UniProtKB-SubCell"/>
</dbReference>
<evidence type="ECO:0000259" key="7">
    <source>
        <dbReference type="Pfam" id="PF00593"/>
    </source>
</evidence>
<protein>
    <submittedName>
        <fullName evidence="8">TonB-dependent receptor plug domain protein</fullName>
    </submittedName>
</protein>
<dbReference type="AlphaFoldDB" id="K1T6B1"/>
<reference evidence="8" key="1">
    <citation type="journal article" date="2013" name="Environ. Microbiol.">
        <title>Microbiota from the distal guts of lean and obese adolescents exhibit partial functional redundancy besides clear differences in community structure.</title>
        <authorList>
            <person name="Ferrer M."/>
            <person name="Ruiz A."/>
            <person name="Lanza F."/>
            <person name="Haange S.B."/>
            <person name="Oberbach A."/>
            <person name="Till H."/>
            <person name="Bargiela R."/>
            <person name="Campoy C."/>
            <person name="Segura M.T."/>
            <person name="Richter M."/>
            <person name="von Bergen M."/>
            <person name="Seifert J."/>
            <person name="Suarez A."/>
        </authorList>
    </citation>
    <scope>NUCLEOTIDE SEQUENCE</scope>
</reference>
<keyword evidence="6" id="KW-0998">Cell outer membrane</keyword>
<evidence type="ECO:0000313" key="8">
    <source>
        <dbReference type="EMBL" id="EKC61900.1"/>
    </source>
</evidence>
<evidence type="ECO:0000256" key="4">
    <source>
        <dbReference type="ARBA" id="ARBA00023077"/>
    </source>
</evidence>
<accession>K1T6B1</accession>
<dbReference type="SUPFAM" id="SSF56935">
    <property type="entry name" value="Porins"/>
    <property type="match status" value="1"/>
</dbReference>
<evidence type="ECO:0000256" key="6">
    <source>
        <dbReference type="ARBA" id="ARBA00023237"/>
    </source>
</evidence>
<sequence length="360" mass="41350">ATFNIGTNLDDVRFNSMYNPYYGQFANAGGRVTVQTQRTFEINAQQLLNYNHTFAGKHRVSAMIGHEFYNQKNYVLSGTKEQMFSIGNLELNGSIVDSQGAASYTTEYNNEGYFGRVEYEFDNRIILNGSYRRDASSRFHPDHRWGNFWSASAAWLINHESWFNVDWVDMLKLKASIGSQGNDNISNFLYVDYYNIENSGGEMSVVFTTKGNEEISWETNTNINIGADFELLRGRLGGTIEYFNRKTTDMLFYFPVAPSSGYSGYYDNVGDMRNRGFEITLHGTPIQTKNFRWDLTLNMSHYKNKVTYLAPERKSTTAQGYEGYANGSYFVGEDLSYYTWYIPKYAGVDQTTGLSMWYKD</sequence>
<dbReference type="EMBL" id="AJWY01008194">
    <property type="protein sequence ID" value="EKC61900.1"/>
    <property type="molecule type" value="Genomic_DNA"/>
</dbReference>
<gene>
    <name evidence="8" type="ORF">LEA_12116</name>
</gene>
<evidence type="ECO:0000256" key="2">
    <source>
        <dbReference type="ARBA" id="ARBA00022448"/>
    </source>
</evidence>
<evidence type="ECO:0000256" key="1">
    <source>
        <dbReference type="ARBA" id="ARBA00004571"/>
    </source>
</evidence>
<keyword evidence="5" id="KW-0472">Membrane</keyword>
<dbReference type="InterPro" id="IPR036942">
    <property type="entry name" value="Beta-barrel_TonB_sf"/>
</dbReference>
<feature type="non-terminal residue" evidence="8">
    <location>
        <position position="360"/>
    </location>
</feature>
<keyword evidence="2" id="KW-0813">Transport</keyword>
<feature type="non-terminal residue" evidence="8">
    <location>
        <position position="1"/>
    </location>
</feature>
<evidence type="ECO:0000256" key="3">
    <source>
        <dbReference type="ARBA" id="ARBA00022692"/>
    </source>
</evidence>
<comment type="caution">
    <text evidence="8">The sequence shown here is derived from an EMBL/GenBank/DDBJ whole genome shotgun (WGS) entry which is preliminary data.</text>
</comment>
<keyword evidence="8" id="KW-0675">Receptor</keyword>
<dbReference type="InterPro" id="IPR039426">
    <property type="entry name" value="TonB-dep_rcpt-like"/>
</dbReference>